<reference evidence="2" key="1">
    <citation type="journal article" date="2013" name="Genome Announc.">
        <title>Draft genome sequence of the basidiomycetous yeast-like fungus Pseudozyma hubeiensis SY62, which produces an abundant amount of the biosurfactant mannosylerythritol lipids.</title>
        <authorList>
            <person name="Konishi M."/>
            <person name="Hatada Y."/>
            <person name="Horiuchi J."/>
        </authorList>
    </citation>
    <scope>NUCLEOTIDE SEQUENCE [LARGE SCALE GENOMIC DNA]</scope>
    <source>
        <strain evidence="2">SY62</strain>
    </source>
</reference>
<sequence length="235" mass="27011">MFALDTARVRRRRWSCSCRTLANRRSRHLDKASSISTMFQQRHEDARVHQQPDKPVRPNSTMYVVPLLVQHQARHHRVWIEVDQTRSARGCKAKRFQSIIRSPVSFQQNIVRRIVFASCSSTGRCRCVGQNLQLSFLDRIVDRCTRSALTRLLTAESWYLAEVYNVNADQGAVETLPSVGREISGGTLAARRGYVNTKILANERQKWYDIVKVSLQNRASYIALRGSMRQHLSSP</sequence>
<dbReference type="HOGENOM" id="CLU_1180665_0_0_1"/>
<proteinExistence type="predicted"/>
<name>R9PN27_PSEHS</name>
<dbReference type="Proteomes" id="UP000014071">
    <property type="component" value="Unassembled WGS sequence"/>
</dbReference>
<evidence type="ECO:0000313" key="2">
    <source>
        <dbReference type="Proteomes" id="UP000014071"/>
    </source>
</evidence>
<dbReference type="GeneID" id="24112396"/>
<organism evidence="1 2">
    <name type="scientific">Pseudozyma hubeiensis (strain SY62)</name>
    <name type="common">Yeast</name>
    <dbReference type="NCBI Taxonomy" id="1305764"/>
    <lineage>
        <taxon>Eukaryota</taxon>
        <taxon>Fungi</taxon>
        <taxon>Dikarya</taxon>
        <taxon>Basidiomycota</taxon>
        <taxon>Ustilaginomycotina</taxon>
        <taxon>Ustilaginomycetes</taxon>
        <taxon>Ustilaginales</taxon>
        <taxon>Ustilaginaceae</taxon>
        <taxon>Pseudozyma</taxon>
    </lineage>
</organism>
<accession>R9PN27</accession>
<dbReference type="AlphaFoldDB" id="R9PN27"/>
<evidence type="ECO:0000313" key="1">
    <source>
        <dbReference type="EMBL" id="GAC99530.1"/>
    </source>
</evidence>
<dbReference type="EMBL" id="DF238831">
    <property type="protein sequence ID" value="GAC99530.1"/>
    <property type="molecule type" value="Genomic_DNA"/>
</dbReference>
<dbReference type="RefSeq" id="XP_012193117.1">
    <property type="nucleotide sequence ID" value="XM_012337727.1"/>
</dbReference>
<protein>
    <submittedName>
        <fullName evidence="1">Pogo transposable element, putative</fullName>
    </submittedName>
</protein>
<keyword evidence="2" id="KW-1185">Reference proteome</keyword>
<gene>
    <name evidence="1" type="ORF">PHSY_007132</name>
</gene>